<reference evidence="2 3" key="1">
    <citation type="journal article" date="2013" name="Curr. Biol.">
        <title>The Genome of the Foraminiferan Reticulomyxa filosa.</title>
        <authorList>
            <person name="Glockner G."/>
            <person name="Hulsmann N."/>
            <person name="Schleicher M."/>
            <person name="Noegel A.A."/>
            <person name="Eichinger L."/>
            <person name="Gallinger C."/>
            <person name="Pawlowski J."/>
            <person name="Sierra R."/>
            <person name="Euteneuer U."/>
            <person name="Pillet L."/>
            <person name="Moustafa A."/>
            <person name="Platzer M."/>
            <person name="Groth M."/>
            <person name="Szafranski K."/>
            <person name="Schliwa M."/>
        </authorList>
    </citation>
    <scope>NUCLEOTIDE SEQUENCE [LARGE SCALE GENOMIC DNA]</scope>
</reference>
<protein>
    <submittedName>
        <fullName evidence="2">Uncharacterized protein</fullName>
    </submittedName>
</protein>
<feature type="region of interest" description="Disordered" evidence="1">
    <location>
        <begin position="71"/>
        <end position="93"/>
    </location>
</feature>
<comment type="caution">
    <text evidence="2">The sequence shown here is derived from an EMBL/GenBank/DDBJ whole genome shotgun (WGS) entry which is preliminary data.</text>
</comment>
<feature type="non-terminal residue" evidence="2">
    <location>
        <position position="189"/>
    </location>
</feature>
<feature type="region of interest" description="Disordered" evidence="1">
    <location>
        <begin position="133"/>
        <end position="189"/>
    </location>
</feature>
<feature type="compositionally biased region" description="Polar residues" evidence="1">
    <location>
        <begin position="73"/>
        <end position="93"/>
    </location>
</feature>
<keyword evidence="3" id="KW-1185">Reference proteome</keyword>
<feature type="region of interest" description="Disordered" evidence="1">
    <location>
        <begin position="18"/>
        <end position="38"/>
    </location>
</feature>
<feature type="compositionally biased region" description="Low complexity" evidence="1">
    <location>
        <begin position="146"/>
        <end position="166"/>
    </location>
</feature>
<evidence type="ECO:0000313" key="2">
    <source>
        <dbReference type="EMBL" id="ETO35586.1"/>
    </source>
</evidence>
<name>X6PBM1_RETFI</name>
<proteinExistence type="predicted"/>
<sequence length="189" mass="20834">MSQFESFSNISSIYQESVAQRNVPRVSATKPFDVPPKKINKINTDDLYSRYSHKYHLLKKQDISNLWEAKPASHTTNESNEQKNATETTPLLSRSKSFMERSNPSVNGANASGLLLVSNLGQQQDKTVGSAEKITLLGPSNNKSPATSTARTARTTRTARAVAVTTLQDQQTTHTSQQPQAQERGNNNT</sequence>
<gene>
    <name evidence="2" type="ORF">RFI_01477</name>
</gene>
<evidence type="ECO:0000256" key="1">
    <source>
        <dbReference type="SAM" id="MobiDB-lite"/>
    </source>
</evidence>
<feature type="compositionally biased region" description="Polar residues" evidence="1">
    <location>
        <begin position="167"/>
        <end position="189"/>
    </location>
</feature>
<dbReference type="EMBL" id="ASPP01001499">
    <property type="protein sequence ID" value="ETO35586.1"/>
    <property type="molecule type" value="Genomic_DNA"/>
</dbReference>
<evidence type="ECO:0000313" key="3">
    <source>
        <dbReference type="Proteomes" id="UP000023152"/>
    </source>
</evidence>
<organism evidence="2 3">
    <name type="scientific">Reticulomyxa filosa</name>
    <dbReference type="NCBI Taxonomy" id="46433"/>
    <lineage>
        <taxon>Eukaryota</taxon>
        <taxon>Sar</taxon>
        <taxon>Rhizaria</taxon>
        <taxon>Retaria</taxon>
        <taxon>Foraminifera</taxon>
        <taxon>Monothalamids</taxon>
        <taxon>Reticulomyxidae</taxon>
        <taxon>Reticulomyxa</taxon>
    </lineage>
</organism>
<dbReference type="Proteomes" id="UP000023152">
    <property type="component" value="Unassembled WGS sequence"/>
</dbReference>
<accession>X6PBM1</accession>
<dbReference type="AlphaFoldDB" id="X6PBM1"/>